<feature type="binding site" evidence="3">
    <location>
        <position position="393"/>
    </location>
    <ligand>
        <name>Mn(2+)</name>
        <dbReference type="ChEBI" id="CHEBI:29035"/>
        <label>2</label>
    </ligand>
</feature>
<dbReference type="InterPro" id="IPR017439">
    <property type="entry name" value="Amidohydrolase"/>
</dbReference>
<dbReference type="PANTHER" id="PTHR11014:SF63">
    <property type="entry name" value="METALLOPEPTIDASE, PUTATIVE (AFU_ORTHOLOGUE AFUA_6G09600)-RELATED"/>
    <property type="match status" value="1"/>
</dbReference>
<dbReference type="GO" id="GO:0046872">
    <property type="term" value="F:metal ion binding"/>
    <property type="evidence" value="ECO:0007669"/>
    <property type="project" value="UniProtKB-KW"/>
</dbReference>
<dbReference type="HOGENOM" id="CLU_023257_0_1_9"/>
<keyword evidence="3" id="KW-0464">Manganese</keyword>
<dbReference type="PIRSF" id="PIRSF005962">
    <property type="entry name" value="Pept_M20D_amidohydro"/>
    <property type="match status" value="1"/>
</dbReference>
<evidence type="ECO:0000256" key="1">
    <source>
        <dbReference type="ARBA" id="ARBA00006153"/>
    </source>
</evidence>
<comment type="similarity">
    <text evidence="1">Belongs to the peptidase M20 family.</text>
</comment>
<evidence type="ECO:0000256" key="2">
    <source>
        <dbReference type="ARBA" id="ARBA00022801"/>
    </source>
</evidence>
<feature type="binding site" evidence="3">
    <location>
        <position position="135"/>
    </location>
    <ligand>
        <name>Mn(2+)</name>
        <dbReference type="ChEBI" id="CHEBI:29035"/>
        <label>2</label>
    </ligand>
</feature>
<dbReference type="InterPro" id="IPR036264">
    <property type="entry name" value="Bact_exopeptidase_dim_dom"/>
</dbReference>
<evidence type="ECO:0000259" key="4">
    <source>
        <dbReference type="Pfam" id="PF07687"/>
    </source>
</evidence>
<evidence type="ECO:0000256" key="3">
    <source>
        <dbReference type="PIRSR" id="PIRSR005962-1"/>
    </source>
</evidence>
<dbReference type="Proteomes" id="UP000001383">
    <property type="component" value="Chromosome"/>
</dbReference>
<dbReference type="Gene3D" id="3.30.70.360">
    <property type="match status" value="1"/>
</dbReference>
<keyword evidence="2" id="KW-0378">Hydrolase</keyword>
<dbReference type="GO" id="GO:0019877">
    <property type="term" value="P:diaminopimelate biosynthetic process"/>
    <property type="evidence" value="ECO:0007669"/>
    <property type="project" value="UniProtKB-ARBA"/>
</dbReference>
<keyword evidence="3" id="KW-0479">Metal-binding</keyword>
<dbReference type="GO" id="GO:0050118">
    <property type="term" value="F:N-acetyldiaminopimelate deacetylase activity"/>
    <property type="evidence" value="ECO:0007669"/>
    <property type="project" value="UniProtKB-ARBA"/>
</dbReference>
<dbReference type="Pfam" id="PF01546">
    <property type="entry name" value="Peptidase_M20"/>
    <property type="match status" value="1"/>
</dbReference>
<dbReference type="SUPFAM" id="SSF55031">
    <property type="entry name" value="Bacterial exopeptidase dimerisation domain"/>
    <property type="match status" value="1"/>
</dbReference>
<feature type="binding site" evidence="3">
    <location>
        <position position="171"/>
    </location>
    <ligand>
        <name>Mn(2+)</name>
        <dbReference type="ChEBI" id="CHEBI:29035"/>
        <label>2</label>
    </ligand>
</feature>
<proteinExistence type="inferred from homology"/>
<dbReference type="FunFam" id="3.30.70.360:FF:000001">
    <property type="entry name" value="N-acetyldiaminopimelate deacetylase"/>
    <property type="match status" value="1"/>
</dbReference>
<feature type="binding site" evidence="3">
    <location>
        <position position="196"/>
    </location>
    <ligand>
        <name>Mn(2+)</name>
        <dbReference type="ChEBI" id="CHEBI:29035"/>
        <label>2</label>
    </ligand>
</feature>
<gene>
    <name evidence="5" type="ordered locus">MCCL_1858</name>
</gene>
<evidence type="ECO:0000313" key="6">
    <source>
        <dbReference type="Proteomes" id="UP000001383"/>
    </source>
</evidence>
<dbReference type="KEGG" id="mcl:MCCL_1858"/>
<sequence length="426" mass="47082">MNLLLKSCIQKKFKYSKLFVTLEILNFFGVRSVEMDIEQLIANDFDKMVEIRRYLHQHPEISFHEEKTYAYILDSLTHLKHFKIREHVGGKGIVANISNGEGPSIALRADFDALPIQDQKDVAYRSKNDGVMHACGHDGHTSILLSVARLLNSTYELITGSVTLIFQFAEEVAPGGAHDMVNDGALSGVDKVYGNHLWSPYEQGAIYSRKGALMASPDTFHITVQGKGGHGAHPDTTVDAIVVLAELIINLQTIVSRNVPPTEQAVLTIGKVVAGDTFNVISDSAYCTGTVRTFNPEVKALIKTAMDREIKGITAAKGAGYTFDYIDGYPAVINDTQSVEVIQRAAQHAGIEYKETEQLMIGEDFSYYIQHKPGAFFLTAAGNKAKGITAPHHHPLFDFDEQAMIDAVKLFLLILKEEHVYDNISQ</sequence>
<dbReference type="PANTHER" id="PTHR11014">
    <property type="entry name" value="PEPTIDASE M20 FAMILY MEMBER"/>
    <property type="match status" value="1"/>
</dbReference>
<evidence type="ECO:0000313" key="5">
    <source>
        <dbReference type="EMBL" id="BAH18565.1"/>
    </source>
</evidence>
<feature type="binding site" evidence="3">
    <location>
        <position position="137"/>
    </location>
    <ligand>
        <name>Mn(2+)</name>
        <dbReference type="ChEBI" id="CHEBI:29035"/>
        <label>2</label>
    </ligand>
</feature>
<feature type="domain" description="Peptidase M20 dimerisation" evidence="4">
    <location>
        <begin position="219"/>
        <end position="299"/>
    </location>
</feature>
<dbReference type="Gene3D" id="3.40.630.10">
    <property type="entry name" value="Zn peptidases"/>
    <property type="match status" value="1"/>
</dbReference>
<dbReference type="STRING" id="458233.MCCL_1858"/>
<dbReference type="InterPro" id="IPR011650">
    <property type="entry name" value="Peptidase_M20_dimer"/>
</dbReference>
<dbReference type="InterPro" id="IPR002933">
    <property type="entry name" value="Peptidase_M20"/>
</dbReference>
<dbReference type="NCBIfam" id="TIGR01891">
    <property type="entry name" value="amidohydrolases"/>
    <property type="match status" value="1"/>
</dbReference>
<organism evidence="5 6">
    <name type="scientific">Macrococcus caseolyticus (strain JCSC5402)</name>
    <name type="common">Macrococcoides caseolyticum</name>
    <dbReference type="NCBI Taxonomy" id="458233"/>
    <lineage>
        <taxon>Bacteria</taxon>
        <taxon>Bacillati</taxon>
        <taxon>Bacillota</taxon>
        <taxon>Bacilli</taxon>
        <taxon>Bacillales</taxon>
        <taxon>Staphylococcaceae</taxon>
        <taxon>Macrococcoides</taxon>
    </lineage>
</organism>
<reference evidence="5 6" key="1">
    <citation type="journal article" date="2009" name="J. Bacteriol.">
        <title>Complete genome sequence of Macrococcus caseolyticus strain JCSCS5402, reflecting the ancestral genome of the human-pathogenic staphylococci.</title>
        <authorList>
            <person name="Baba T."/>
            <person name="Kuwahara-Arai K."/>
            <person name="Uchiyama I."/>
            <person name="Takeuchi F."/>
            <person name="Ito T."/>
            <person name="Hiramatsu K."/>
        </authorList>
    </citation>
    <scope>NUCLEOTIDE SEQUENCE [LARGE SCALE GENOMIC DNA]</scope>
    <source>
        <strain evidence="5 6">JCSC5402</strain>
    </source>
</reference>
<name>B9E8P7_MACCJ</name>
<accession>B9E8P7</accession>
<comment type="cofactor">
    <cofactor evidence="3">
        <name>Mn(2+)</name>
        <dbReference type="ChEBI" id="CHEBI:29035"/>
    </cofactor>
    <text evidence="3">The Mn(2+) ion enhances activity.</text>
</comment>
<protein>
    <recommendedName>
        <fullName evidence="4">Peptidase M20 dimerisation domain-containing protein</fullName>
    </recommendedName>
</protein>
<dbReference type="eggNOG" id="COG1473">
    <property type="taxonomic scope" value="Bacteria"/>
</dbReference>
<dbReference type="EMBL" id="AP009484">
    <property type="protein sequence ID" value="BAH18565.1"/>
    <property type="molecule type" value="Genomic_DNA"/>
</dbReference>
<dbReference type="SUPFAM" id="SSF53187">
    <property type="entry name" value="Zn-dependent exopeptidases"/>
    <property type="match status" value="1"/>
</dbReference>
<dbReference type="AlphaFoldDB" id="B9E8P7"/>
<dbReference type="Pfam" id="PF07687">
    <property type="entry name" value="M20_dimer"/>
    <property type="match status" value="1"/>
</dbReference>